<sequence length="267" mass="29537">MGVESFGDSSLELFHVRVTESFWQSLNEKNPRIYFEVDGGNCRFVIKHGNGLKVFKAEPDLSTRDFPFVGVCENNSDWKHLGAVSSALRVKATADSFDQLRANVIKAKEDARKTNFPAWKSGVSYQLRSQTPPSRPKRQTAPSKCHTSLSSRKTTPPTAIKVSADSASTARDQYQRVLGIIRSAKERRAEFEHRLAALHADTSLSESALHDAVSAVEEDLCAFLHELLANEDLSPTVPQSSGNSPIPLADFLRQLREKAFPSTPPLT</sequence>
<evidence type="ECO:0000259" key="2">
    <source>
        <dbReference type="Pfam" id="PF10390"/>
    </source>
</evidence>
<feature type="region of interest" description="Disordered" evidence="1">
    <location>
        <begin position="123"/>
        <end position="166"/>
    </location>
</feature>
<proteinExistence type="predicted"/>
<name>A0A5K3EVU1_MESCO</name>
<evidence type="ECO:0000256" key="1">
    <source>
        <dbReference type="SAM" id="MobiDB-lite"/>
    </source>
</evidence>
<dbReference type="Pfam" id="PF10390">
    <property type="entry name" value="ELL"/>
    <property type="match status" value="1"/>
</dbReference>
<organism evidence="3">
    <name type="scientific">Mesocestoides corti</name>
    <name type="common">Flatworm</name>
    <dbReference type="NCBI Taxonomy" id="53468"/>
    <lineage>
        <taxon>Eukaryota</taxon>
        <taxon>Metazoa</taxon>
        <taxon>Spiralia</taxon>
        <taxon>Lophotrochozoa</taxon>
        <taxon>Platyhelminthes</taxon>
        <taxon>Cestoda</taxon>
        <taxon>Eucestoda</taxon>
        <taxon>Cyclophyllidea</taxon>
        <taxon>Mesocestoididae</taxon>
        <taxon>Mesocestoides</taxon>
    </lineage>
</organism>
<protein>
    <submittedName>
        <fullName evidence="3">ELL domain-containing protein</fullName>
    </submittedName>
</protein>
<dbReference type="WBParaSite" id="MCU_003067-RA">
    <property type="protein sequence ID" value="MCU_003067-RA"/>
    <property type="gene ID" value="MCU_003067"/>
</dbReference>
<accession>A0A5K3EVU1</accession>
<reference evidence="3" key="1">
    <citation type="submission" date="2019-11" db="UniProtKB">
        <authorList>
            <consortium name="WormBaseParasite"/>
        </authorList>
    </citation>
    <scope>IDENTIFICATION</scope>
</reference>
<dbReference type="GO" id="GO:0008023">
    <property type="term" value="C:transcription elongation factor complex"/>
    <property type="evidence" value="ECO:0007669"/>
    <property type="project" value="InterPro"/>
</dbReference>
<feature type="compositionally biased region" description="Polar residues" evidence="1">
    <location>
        <begin position="123"/>
        <end position="132"/>
    </location>
</feature>
<evidence type="ECO:0000313" key="3">
    <source>
        <dbReference type="WBParaSite" id="MCU_003067-RA"/>
    </source>
</evidence>
<dbReference type="AlphaFoldDB" id="A0A5K3EVU1"/>
<dbReference type="InterPro" id="IPR019464">
    <property type="entry name" value="ELL_N"/>
</dbReference>
<dbReference type="GO" id="GO:0006368">
    <property type="term" value="P:transcription elongation by RNA polymerase II"/>
    <property type="evidence" value="ECO:0007669"/>
    <property type="project" value="InterPro"/>
</dbReference>
<feature type="domain" description="RNA polymerase II elongation factor ELL N-terminal" evidence="2">
    <location>
        <begin position="9"/>
        <end position="173"/>
    </location>
</feature>
<feature type="compositionally biased region" description="Polar residues" evidence="1">
    <location>
        <begin position="140"/>
        <end position="157"/>
    </location>
</feature>